<evidence type="ECO:0008006" key="8">
    <source>
        <dbReference type="Google" id="ProtNLM"/>
    </source>
</evidence>
<evidence type="ECO:0000256" key="2">
    <source>
        <dbReference type="PROSITE-ProRule" id="PRU00339"/>
    </source>
</evidence>
<feature type="repeat" description="TPR" evidence="2">
    <location>
        <begin position="953"/>
        <end position="986"/>
    </location>
</feature>
<dbReference type="Gene3D" id="1.25.40.10">
    <property type="entry name" value="Tetratricopeptide repeat domain"/>
    <property type="match status" value="2"/>
</dbReference>
<evidence type="ECO:0000259" key="4">
    <source>
        <dbReference type="Pfam" id="PF24809"/>
    </source>
</evidence>
<name>A0A8H3J7B4_9LECA</name>
<evidence type="ECO:0000313" key="6">
    <source>
        <dbReference type="EMBL" id="CAF9942071.1"/>
    </source>
</evidence>
<evidence type="ECO:0000259" key="5">
    <source>
        <dbReference type="Pfam" id="PF24883"/>
    </source>
</evidence>
<keyword evidence="7" id="KW-1185">Reference proteome</keyword>
<gene>
    <name evidence="6" type="ORF">IMSHALPRED_003188</name>
</gene>
<proteinExistence type="predicted"/>
<protein>
    <recommendedName>
        <fullName evidence="8">NACHT domain-containing protein</fullName>
    </recommendedName>
</protein>
<dbReference type="InterPro" id="IPR056125">
    <property type="entry name" value="DUF7708"/>
</dbReference>
<dbReference type="Proteomes" id="UP000664534">
    <property type="component" value="Unassembled WGS sequence"/>
</dbReference>
<feature type="repeat" description="TPR" evidence="2">
    <location>
        <begin position="824"/>
        <end position="857"/>
    </location>
</feature>
<feature type="compositionally biased region" description="Low complexity" evidence="3">
    <location>
        <begin position="1080"/>
        <end position="1106"/>
    </location>
</feature>
<dbReference type="InterPro" id="IPR011990">
    <property type="entry name" value="TPR-like_helical_dom_sf"/>
</dbReference>
<dbReference type="PANTHER" id="PTHR10039:SF14">
    <property type="entry name" value="NACHT DOMAIN-CONTAINING PROTEIN"/>
    <property type="match status" value="1"/>
</dbReference>
<dbReference type="Pfam" id="PF13181">
    <property type="entry name" value="TPR_8"/>
    <property type="match status" value="1"/>
</dbReference>
<keyword evidence="2" id="KW-0802">TPR repeat</keyword>
<organism evidence="6 7">
    <name type="scientific">Imshaugia aleurites</name>
    <dbReference type="NCBI Taxonomy" id="172621"/>
    <lineage>
        <taxon>Eukaryota</taxon>
        <taxon>Fungi</taxon>
        <taxon>Dikarya</taxon>
        <taxon>Ascomycota</taxon>
        <taxon>Pezizomycotina</taxon>
        <taxon>Lecanoromycetes</taxon>
        <taxon>OSLEUM clade</taxon>
        <taxon>Lecanoromycetidae</taxon>
        <taxon>Lecanorales</taxon>
        <taxon>Lecanorineae</taxon>
        <taxon>Parmeliaceae</taxon>
        <taxon>Imshaugia</taxon>
    </lineage>
</organism>
<evidence type="ECO:0000256" key="1">
    <source>
        <dbReference type="ARBA" id="ARBA00022737"/>
    </source>
</evidence>
<feature type="compositionally biased region" description="Basic and acidic residues" evidence="3">
    <location>
        <begin position="1063"/>
        <end position="1078"/>
    </location>
</feature>
<evidence type="ECO:0000256" key="3">
    <source>
        <dbReference type="SAM" id="MobiDB-lite"/>
    </source>
</evidence>
<sequence length="1120" mass="127261">MDSATQHNDPQQPTLQQRAIEEAKLAYSRLPHGDAIFRQCVEGKETLAEVGCPLWAPIKFILKISNDDSKATEQISSLLESITENLPRLEVYEKLQSDGILQVALLNIFTDVVEFSVLAFQIFGRGAFVRLAQTVVRSFDRDIGAVIARLERHARAVDQTAVATELLKAAQFRKESDRRHHEDFKIQCERWLRPADVRHVHLHQVRARLDGTCDWIASNSVFERWVQPGCLTPQDRLLVISGTHGCGKSVLASAIVARIENDGQHTLFFAFSSSDGSRQTSESLIRTLLWQLLHQTNKTEFVDTVQRLRSNGQPTIAELWEAFGCLASSLAKPVYCVIDGIDECTDHDHDHIIPIKPMQILERCPNLHILLLGRPHVIQAYADGSGSPAINITSAMLDQDIEAFINNEIDKSDILSLPEFRQDVYKTLKVHSDGMFLWVRLMVDDLGKSSSKSEFSQRLQNLPHGLEEAYQLHFLRLTAKLDKFELRLAQNALAFTITSYRPLSFDEFRYAHALHCRSSDTVAQPLEEYLLLQPLQRVLDVTGGLISMTDGVLRLIHSSVRDFLVRPEDRWVCEPDKAVVDFRVDITQTRLSFAWLCLDYMRLEIEATKHMNLDTPQSTQAPQDSCHLLRYATSYVFYHLNRSGPPCSTTLAKIETLLSSTHVIHWVEHFAHLTFGDIAPVAQWNEFGMWEDRMGDAGLDNLNDSTDSQLGTFNRTQSNEAQCSVLDSSGAAQHLQSRNLNSKQTSNDSSAAVSRVMGLRKGQHYLSVAHQIQKLRLLTSLQTRVRIDNLEVLLQLILMKASETLEVYTAASEKMNHLNVPLRFEIYGRVGNCYAKLGSYMEALTSYEKAFSGQEILLGGRHYDTLCSLKWMISMNHGMDQKAKVLRLSDKMCMEQEFVPEMSLSDNLLIHSLRYSAYGRIGDHDSKAHMEKPLRSILKICRELYSNDDGIPPSLLFQRGHAHYLLGEYDTALESFRLELKAYEKDKKSRTFDVLSTQHLIALTYEQLGRYHEARELYETVHANEQSILGSDHRYTRNTKRDLDALIGRQGSYDDEPDDDDFDNHASDNHDSNDHDFDNNDYNNDSPNNDPNNNTHTRTTESHTQTPGHQEPDVTISDVE</sequence>
<dbReference type="EMBL" id="CAJPDT010000167">
    <property type="protein sequence ID" value="CAF9942071.1"/>
    <property type="molecule type" value="Genomic_DNA"/>
</dbReference>
<evidence type="ECO:0000313" key="7">
    <source>
        <dbReference type="Proteomes" id="UP000664534"/>
    </source>
</evidence>
<dbReference type="SUPFAM" id="SSF48452">
    <property type="entry name" value="TPR-like"/>
    <property type="match status" value="1"/>
</dbReference>
<dbReference type="InterPro" id="IPR027417">
    <property type="entry name" value="P-loop_NTPase"/>
</dbReference>
<dbReference type="PROSITE" id="PS50005">
    <property type="entry name" value="TPR"/>
    <property type="match status" value="2"/>
</dbReference>
<keyword evidence="1" id="KW-0677">Repeat</keyword>
<feature type="domain" description="DUF7708" evidence="4">
    <location>
        <begin position="55"/>
        <end position="164"/>
    </location>
</feature>
<dbReference type="Pfam" id="PF13424">
    <property type="entry name" value="TPR_12"/>
    <property type="match status" value="1"/>
</dbReference>
<dbReference type="SUPFAM" id="SSF52540">
    <property type="entry name" value="P-loop containing nucleoside triphosphate hydrolases"/>
    <property type="match status" value="1"/>
</dbReference>
<feature type="compositionally biased region" description="Acidic residues" evidence="3">
    <location>
        <begin position="1053"/>
        <end position="1062"/>
    </location>
</feature>
<dbReference type="Pfam" id="PF24883">
    <property type="entry name" value="NPHP3_N"/>
    <property type="match status" value="1"/>
</dbReference>
<dbReference type="AlphaFoldDB" id="A0A8H3J7B4"/>
<feature type="domain" description="Nephrocystin 3-like N-terminal" evidence="5">
    <location>
        <begin position="211"/>
        <end position="374"/>
    </location>
</feature>
<dbReference type="InterPro" id="IPR056884">
    <property type="entry name" value="NPHP3-like_N"/>
</dbReference>
<comment type="caution">
    <text evidence="6">The sequence shown here is derived from an EMBL/GenBank/DDBJ whole genome shotgun (WGS) entry which is preliminary data.</text>
</comment>
<dbReference type="Gene3D" id="3.40.50.300">
    <property type="entry name" value="P-loop containing nucleotide triphosphate hydrolases"/>
    <property type="match status" value="1"/>
</dbReference>
<dbReference type="SMART" id="SM00028">
    <property type="entry name" value="TPR"/>
    <property type="match status" value="3"/>
</dbReference>
<dbReference type="InterPro" id="IPR019734">
    <property type="entry name" value="TPR_rpt"/>
</dbReference>
<feature type="region of interest" description="Disordered" evidence="3">
    <location>
        <begin position="1049"/>
        <end position="1120"/>
    </location>
</feature>
<accession>A0A8H3J7B4</accession>
<dbReference type="Pfam" id="PF24809">
    <property type="entry name" value="DUF7708"/>
    <property type="match status" value="1"/>
</dbReference>
<dbReference type="PANTHER" id="PTHR10039">
    <property type="entry name" value="AMELOGENIN"/>
    <property type="match status" value="1"/>
</dbReference>
<dbReference type="OrthoDB" id="1658288at2759"/>
<reference evidence="6" key="1">
    <citation type="submission" date="2021-03" db="EMBL/GenBank/DDBJ databases">
        <authorList>
            <person name="Tagirdzhanova G."/>
        </authorList>
    </citation>
    <scope>NUCLEOTIDE SEQUENCE</scope>
</reference>